<dbReference type="STRING" id="245187.SAMN04488003_101145"/>
<reference evidence="2 3" key="1">
    <citation type="submission" date="2016-10" db="EMBL/GenBank/DDBJ databases">
        <authorList>
            <person name="de Groot N.N."/>
        </authorList>
    </citation>
    <scope>NUCLEOTIDE SEQUENCE [LARGE SCALE GENOMIC DNA]</scope>
    <source>
        <strain evidence="2 3">DSM 16213</strain>
    </source>
</reference>
<keyword evidence="2" id="KW-0418">Kinase</keyword>
<accession>A0A1H7YFH3</accession>
<organism evidence="2 3">
    <name type="scientific">Loktanella fryxellensis</name>
    <dbReference type="NCBI Taxonomy" id="245187"/>
    <lineage>
        <taxon>Bacteria</taxon>
        <taxon>Pseudomonadati</taxon>
        <taxon>Pseudomonadota</taxon>
        <taxon>Alphaproteobacteria</taxon>
        <taxon>Rhodobacterales</taxon>
        <taxon>Roseobacteraceae</taxon>
        <taxon>Loktanella</taxon>
    </lineage>
</organism>
<dbReference type="GO" id="GO:0004674">
    <property type="term" value="F:protein serine/threonine kinase activity"/>
    <property type="evidence" value="ECO:0007669"/>
    <property type="project" value="UniProtKB-KW"/>
</dbReference>
<protein>
    <submittedName>
        <fullName evidence="2">Non-specific serine/threonine protein kinase</fullName>
    </submittedName>
</protein>
<evidence type="ECO:0000313" key="2">
    <source>
        <dbReference type="EMBL" id="SEM44651.1"/>
    </source>
</evidence>
<keyword evidence="3" id="KW-1185">Reference proteome</keyword>
<dbReference type="RefSeq" id="WP_089897672.1">
    <property type="nucleotide sequence ID" value="NZ_FOCI01000001.1"/>
</dbReference>
<dbReference type="OrthoDB" id="5973611at2"/>
<dbReference type="EMBL" id="FOCI01000001">
    <property type="protein sequence ID" value="SEM44651.1"/>
    <property type="molecule type" value="Genomic_DNA"/>
</dbReference>
<keyword evidence="2" id="KW-0723">Serine/threonine-protein kinase</keyword>
<keyword evidence="1" id="KW-0732">Signal</keyword>
<evidence type="ECO:0000313" key="3">
    <source>
        <dbReference type="Proteomes" id="UP000199585"/>
    </source>
</evidence>
<feature type="signal peptide" evidence="1">
    <location>
        <begin position="1"/>
        <end position="24"/>
    </location>
</feature>
<gene>
    <name evidence="2" type="ORF">SAMN04488003_101145</name>
</gene>
<sequence length="160" mass="16422">MAARCLAVLFLGVTLCAWSGAAVACPNPAIGAFSRLDANGATLRLGDSRRVDAGGDTDLAGCAMGLDAPVDGRFNTVPSLTADLAGMTGLAIEIAVVSRCATALLVRTADNRWFHDSDGQGPGRPRLLLTQPSSGTLSVWVGTPDGQTCTARVTLQTMFG</sequence>
<dbReference type="Proteomes" id="UP000199585">
    <property type="component" value="Unassembled WGS sequence"/>
</dbReference>
<dbReference type="AlphaFoldDB" id="A0A1H7YFH3"/>
<name>A0A1H7YFH3_9RHOB</name>
<dbReference type="PROSITE" id="PS51257">
    <property type="entry name" value="PROKAR_LIPOPROTEIN"/>
    <property type="match status" value="1"/>
</dbReference>
<feature type="chain" id="PRO_5011691750" evidence="1">
    <location>
        <begin position="25"/>
        <end position="160"/>
    </location>
</feature>
<proteinExistence type="predicted"/>
<evidence type="ECO:0000256" key="1">
    <source>
        <dbReference type="SAM" id="SignalP"/>
    </source>
</evidence>
<keyword evidence="2" id="KW-0808">Transferase</keyword>